<proteinExistence type="predicted"/>
<dbReference type="KEGG" id="csol:105368180"/>
<keyword evidence="1" id="KW-1185">Reference proteome</keyword>
<name>A0AAJ7E2H8_9HYME</name>
<protein>
    <submittedName>
        <fullName evidence="2">Uncharacterized protein LOC105368180</fullName>
    </submittedName>
</protein>
<reference evidence="2" key="1">
    <citation type="submission" date="2025-08" db="UniProtKB">
        <authorList>
            <consortium name="RefSeq"/>
        </authorList>
    </citation>
    <scope>IDENTIFICATION</scope>
</reference>
<evidence type="ECO:0000313" key="2">
    <source>
        <dbReference type="RefSeq" id="XP_011505435.1"/>
    </source>
</evidence>
<dbReference type="GeneID" id="105368180"/>
<evidence type="ECO:0000313" key="1">
    <source>
        <dbReference type="Proteomes" id="UP000695007"/>
    </source>
</evidence>
<dbReference type="RefSeq" id="XP_011505435.1">
    <property type="nucleotide sequence ID" value="XM_011507133.1"/>
</dbReference>
<organism evidence="1 2">
    <name type="scientific">Ceratosolen solmsi marchali</name>
    <dbReference type="NCBI Taxonomy" id="326594"/>
    <lineage>
        <taxon>Eukaryota</taxon>
        <taxon>Metazoa</taxon>
        <taxon>Ecdysozoa</taxon>
        <taxon>Arthropoda</taxon>
        <taxon>Hexapoda</taxon>
        <taxon>Insecta</taxon>
        <taxon>Pterygota</taxon>
        <taxon>Neoptera</taxon>
        <taxon>Endopterygota</taxon>
        <taxon>Hymenoptera</taxon>
        <taxon>Apocrita</taxon>
        <taxon>Proctotrupomorpha</taxon>
        <taxon>Chalcidoidea</taxon>
        <taxon>Agaonidae</taxon>
        <taxon>Agaoninae</taxon>
        <taxon>Ceratosolen</taxon>
    </lineage>
</organism>
<gene>
    <name evidence="2" type="primary">LOC105368180</name>
</gene>
<accession>A0AAJ7E2H8</accession>
<dbReference type="AlphaFoldDB" id="A0AAJ7E2H8"/>
<sequence>MDSKQKFIKNKYWKKKYKSRNVTNNINKQKSIEQKNDESNEFILKQFIPKEGWFPEYDSSSSSSDTENFNSYINSQSINSTSHSKSVDNNKEFDNDWFDKKTIKFKSDINIVDKHHSNLMLTLQENIEHEACNSNIKLNIVKEKQDDKLDNDEAELEFLLSLTEPVYTGPLIVKHNVKNERKIVMNNCIQQKPIKSIDLEKWLDSVLDD</sequence>
<dbReference type="Proteomes" id="UP000695007">
    <property type="component" value="Unplaced"/>
</dbReference>